<organism evidence="2 8">
    <name type="scientific">Phytophthora fragariae</name>
    <dbReference type="NCBI Taxonomy" id="53985"/>
    <lineage>
        <taxon>Eukaryota</taxon>
        <taxon>Sar</taxon>
        <taxon>Stramenopiles</taxon>
        <taxon>Oomycota</taxon>
        <taxon>Peronosporomycetes</taxon>
        <taxon>Peronosporales</taxon>
        <taxon>Peronosporaceae</taxon>
        <taxon>Phytophthora</taxon>
    </lineage>
</organism>
<evidence type="ECO:0000256" key="1">
    <source>
        <dbReference type="SAM" id="Phobius"/>
    </source>
</evidence>
<feature type="transmembrane region" description="Helical" evidence="1">
    <location>
        <begin position="350"/>
        <end position="370"/>
    </location>
</feature>
<keyword evidence="1" id="KW-1133">Transmembrane helix</keyword>
<evidence type="ECO:0000313" key="5">
    <source>
        <dbReference type="EMBL" id="KAE9223021.1"/>
    </source>
</evidence>
<feature type="transmembrane region" description="Helical" evidence="1">
    <location>
        <begin position="15"/>
        <end position="37"/>
    </location>
</feature>
<keyword evidence="1" id="KW-0812">Transmembrane</keyword>
<feature type="transmembrane region" description="Helical" evidence="1">
    <location>
        <begin position="107"/>
        <end position="123"/>
    </location>
</feature>
<feature type="transmembrane region" description="Helical" evidence="1">
    <location>
        <begin position="390"/>
        <end position="408"/>
    </location>
</feature>
<dbReference type="AlphaFoldDB" id="A0A6A3LPR0"/>
<gene>
    <name evidence="5" type="ORF">PF005_g6467</name>
    <name evidence="4" type="ORF">PF007_g6416</name>
    <name evidence="3" type="ORF">PF010_g5798</name>
    <name evidence="2" type="ORF">PF011_g5543</name>
</gene>
<reference evidence="8 9" key="1">
    <citation type="submission" date="2018-09" db="EMBL/GenBank/DDBJ databases">
        <title>Genomic investigation of the strawberry pathogen Phytophthora fragariae indicates pathogenicity is determined by transcriptional variation in three key races.</title>
        <authorList>
            <person name="Adams T.M."/>
            <person name="Armitage A.D."/>
            <person name="Sobczyk M.K."/>
            <person name="Bates H.J."/>
            <person name="Dunwell J.M."/>
            <person name="Nellist C.F."/>
            <person name="Harrison R.J."/>
        </authorList>
    </citation>
    <scope>NUCLEOTIDE SEQUENCE [LARGE SCALE GENOMIC DNA]</scope>
    <source>
        <strain evidence="5 6">NOV-27</strain>
        <strain evidence="4 7">NOV-71</strain>
        <strain evidence="3 9">ONT-3</strain>
        <strain evidence="2 8">SCRP245</strain>
    </source>
</reference>
<proteinExistence type="predicted"/>
<comment type="caution">
    <text evidence="2">The sequence shown here is derived from an EMBL/GenBank/DDBJ whole genome shotgun (WGS) entry which is preliminary data.</text>
</comment>
<dbReference type="EMBL" id="QXFZ01000238">
    <property type="protein sequence ID" value="KAE9125285.1"/>
    <property type="molecule type" value="Genomic_DNA"/>
</dbReference>
<dbReference type="EMBL" id="QXFW01000218">
    <property type="protein sequence ID" value="KAE9020158.1"/>
    <property type="molecule type" value="Genomic_DNA"/>
</dbReference>
<dbReference type="EMBL" id="QXGB01000241">
    <property type="protein sequence ID" value="KAE9223021.1"/>
    <property type="molecule type" value="Genomic_DNA"/>
</dbReference>
<evidence type="ECO:0000313" key="9">
    <source>
        <dbReference type="Proteomes" id="UP000488956"/>
    </source>
</evidence>
<dbReference type="EMBL" id="QXFX01000222">
    <property type="protein sequence ID" value="KAE9124991.1"/>
    <property type="molecule type" value="Genomic_DNA"/>
</dbReference>
<evidence type="ECO:0000313" key="8">
    <source>
        <dbReference type="Proteomes" id="UP000460718"/>
    </source>
</evidence>
<protein>
    <submittedName>
        <fullName evidence="2">Uncharacterized protein</fullName>
    </submittedName>
</protein>
<dbReference type="Proteomes" id="UP000460718">
    <property type="component" value="Unassembled WGS sequence"/>
</dbReference>
<keyword evidence="6" id="KW-1185">Reference proteome</keyword>
<evidence type="ECO:0000313" key="7">
    <source>
        <dbReference type="Proteomes" id="UP000441208"/>
    </source>
</evidence>
<evidence type="ECO:0000313" key="2">
    <source>
        <dbReference type="EMBL" id="KAE9020158.1"/>
    </source>
</evidence>
<name>A0A6A3LPR0_9STRA</name>
<evidence type="ECO:0000313" key="6">
    <source>
        <dbReference type="Proteomes" id="UP000433483"/>
    </source>
</evidence>
<dbReference type="Proteomes" id="UP000488956">
    <property type="component" value="Unassembled WGS sequence"/>
</dbReference>
<evidence type="ECO:0000313" key="3">
    <source>
        <dbReference type="EMBL" id="KAE9124991.1"/>
    </source>
</evidence>
<feature type="transmembrane region" description="Helical" evidence="1">
    <location>
        <begin position="43"/>
        <end position="63"/>
    </location>
</feature>
<dbReference type="OrthoDB" id="117077at2759"/>
<dbReference type="Proteomes" id="UP000441208">
    <property type="component" value="Unassembled WGS sequence"/>
</dbReference>
<sequence length="468" mass="52918">MNQCIPRVHLSARQIIFVGLFAAAISNAIVFAISALTVFPLPFGLLVFGPPDAWVLAACFIYMTRALWRSDPYLLTEVKQQLDVLNFQMVLTFVYPLYIYGFVNLTGVMQVIFVLTLPIIRLFSKNRISRTLNTHDDMKPEHVIFTVEVFNALYVSNTLRQKSSWSLTGTVMTLDLVLFCSSMLDVAALLKDVKILMDKIPPGYPMTNENFLQVAMRILAVDDTWRETKCQKNVRGSIGNDELPNRFSVNDKALDSMRGPTHADAVVVSNGRTQRCMRQAYQNAQVVPTGNYKLDQHSIAAEKAGPHSDDQFTMDITAIFSLSERATFVDKATRVLFVTEYLVLMEYTEVMIPVIFCLHDVILFFMHNSAYYPALQHLSSADLLNSIQNVMVYALLELASLVVFAIILKRIVGFSPLQQLAFVLETQAEKLQTKLTVTFLYAMQISLVHLGADFSFKFGWLHKYKPNS</sequence>
<keyword evidence="1" id="KW-0472">Membrane</keyword>
<dbReference type="Proteomes" id="UP000433483">
    <property type="component" value="Unassembled WGS sequence"/>
</dbReference>
<accession>A0A6A3LPR0</accession>
<evidence type="ECO:0000313" key="4">
    <source>
        <dbReference type="EMBL" id="KAE9125285.1"/>
    </source>
</evidence>